<dbReference type="PANTHER" id="PTHR36448:SF2">
    <property type="entry name" value="CUPIN TYPE-1 DOMAIN-CONTAINING PROTEIN"/>
    <property type="match status" value="1"/>
</dbReference>
<dbReference type="HOGENOM" id="CLU_084522_1_0_5"/>
<comment type="caution">
    <text evidence="2">The sequence shown here is derived from an EMBL/GenBank/DDBJ whole genome shotgun (WGS) entry which is preliminary data.</text>
</comment>
<gene>
    <name evidence="2" type="ORF">SI859A1_01220</name>
</gene>
<evidence type="ECO:0000313" key="3">
    <source>
        <dbReference type="Proteomes" id="UP000000321"/>
    </source>
</evidence>
<evidence type="ECO:0000313" key="2">
    <source>
        <dbReference type="EMBL" id="EAS49868.1"/>
    </source>
</evidence>
<reference evidence="2 3" key="1">
    <citation type="journal article" date="2008" name="Appl. Environ. Microbiol.">
        <title>Genomic insights into Mn(II) oxidation by the marine alphaproteobacterium Aurantimonas sp. strain SI85-9A1.</title>
        <authorList>
            <person name="Dick G.J."/>
            <person name="Podell S."/>
            <person name="Johnson H.A."/>
            <person name="Rivera-Espinoza Y."/>
            <person name="Bernier-Latmani R."/>
            <person name="McCarthy J.K."/>
            <person name="Torpey J.W."/>
            <person name="Clement B.G."/>
            <person name="Gaasterland T."/>
            <person name="Tebo B.M."/>
        </authorList>
    </citation>
    <scope>NUCLEOTIDE SEQUENCE [LARGE SCALE GENOMIC DNA]</scope>
    <source>
        <strain evidence="2 3">SI85-9A1</strain>
    </source>
</reference>
<feature type="domain" description="Cupin type-1" evidence="1">
    <location>
        <begin position="60"/>
        <end position="117"/>
    </location>
</feature>
<evidence type="ECO:0000259" key="1">
    <source>
        <dbReference type="Pfam" id="PF00190"/>
    </source>
</evidence>
<dbReference type="Gene3D" id="2.60.120.10">
    <property type="entry name" value="Jelly Rolls"/>
    <property type="match status" value="1"/>
</dbReference>
<dbReference type="RefSeq" id="WP_009209081.1">
    <property type="nucleotide sequence ID" value="NZ_BBWP01000055.1"/>
</dbReference>
<dbReference type="InterPro" id="IPR047121">
    <property type="entry name" value="YjiB-like"/>
</dbReference>
<dbReference type="Proteomes" id="UP000000321">
    <property type="component" value="Unassembled WGS sequence"/>
</dbReference>
<protein>
    <recommendedName>
        <fullName evidence="1">Cupin type-1 domain-containing protein</fullName>
    </recommendedName>
</protein>
<dbReference type="InterPro" id="IPR014500">
    <property type="entry name" value="UCP019307_cupin"/>
</dbReference>
<dbReference type="SUPFAM" id="SSF51182">
    <property type="entry name" value="RmlC-like cupins"/>
    <property type="match status" value="1"/>
</dbReference>
<dbReference type="InterPro" id="IPR006045">
    <property type="entry name" value="Cupin_1"/>
</dbReference>
<dbReference type="PIRSF" id="PIRSF019307">
    <property type="entry name" value="UCP019307"/>
    <property type="match status" value="1"/>
</dbReference>
<proteinExistence type="predicted"/>
<dbReference type="BioCyc" id="AURANTIMONAS:SI859A1_01220-MONOMER"/>
<keyword evidence="3" id="KW-1185">Reference proteome</keyword>
<dbReference type="OrthoDB" id="9791759at2"/>
<dbReference type="AlphaFoldDB" id="Q1YJ99"/>
<accession>Q1YJ99</accession>
<name>Q1YJ99_AURMS</name>
<organism evidence="2 3">
    <name type="scientific">Aurantimonas manganoxydans (strain ATCC BAA-1229 / DSM 21871 / SI85-9A1)</name>
    <dbReference type="NCBI Taxonomy" id="287752"/>
    <lineage>
        <taxon>Bacteria</taxon>
        <taxon>Pseudomonadati</taxon>
        <taxon>Pseudomonadota</taxon>
        <taxon>Alphaproteobacteria</taxon>
        <taxon>Hyphomicrobiales</taxon>
        <taxon>Aurantimonadaceae</taxon>
        <taxon>Aurantimonas</taxon>
    </lineage>
</organism>
<sequence length="166" mass="17514">MEVETHLFPARDDIPNSSLPLLVLCEAVGAEDATASAMTERFLDHGWQGCWTYTVFDYWHYHADGHEVLGCVGGEAEIGFGGPGGITARMRPGDVVVIPAGVGHRRLSEPPDFAVVGAYPPGQSGTILRAGDRDSADAQKQIAALALPPRDPVTGAQPGCLAAWHG</sequence>
<dbReference type="PANTHER" id="PTHR36448">
    <property type="entry name" value="BLR7373 PROTEIN"/>
    <property type="match status" value="1"/>
</dbReference>
<dbReference type="EMBL" id="AAPJ01000003">
    <property type="protein sequence ID" value="EAS49868.1"/>
    <property type="molecule type" value="Genomic_DNA"/>
</dbReference>
<dbReference type="Pfam" id="PF00190">
    <property type="entry name" value="Cupin_1"/>
    <property type="match status" value="1"/>
</dbReference>
<dbReference type="CDD" id="cd02219">
    <property type="entry name" value="cupin_YjlB-like"/>
    <property type="match status" value="1"/>
</dbReference>
<dbReference type="InterPro" id="IPR011051">
    <property type="entry name" value="RmlC_Cupin_sf"/>
</dbReference>
<dbReference type="InterPro" id="IPR014710">
    <property type="entry name" value="RmlC-like_jellyroll"/>
</dbReference>